<proteinExistence type="predicted"/>
<keyword evidence="1" id="KW-0812">Transmembrane</keyword>
<gene>
    <name evidence="2" type="ORF">GCM10011335_16530</name>
</gene>
<feature type="transmembrane region" description="Helical" evidence="1">
    <location>
        <begin position="245"/>
        <end position="266"/>
    </location>
</feature>
<dbReference type="EMBL" id="BMJJ01000003">
    <property type="protein sequence ID" value="GGD14418.1"/>
    <property type="molecule type" value="Genomic_DNA"/>
</dbReference>
<keyword evidence="1" id="KW-0472">Membrane</keyword>
<organism evidence="2 3">
    <name type="scientific">Aureimonas glaciei</name>
    <dbReference type="NCBI Taxonomy" id="1776957"/>
    <lineage>
        <taxon>Bacteria</taxon>
        <taxon>Pseudomonadati</taxon>
        <taxon>Pseudomonadota</taxon>
        <taxon>Alphaproteobacteria</taxon>
        <taxon>Hyphomicrobiales</taxon>
        <taxon>Aurantimonadaceae</taxon>
        <taxon>Aureimonas</taxon>
    </lineage>
</organism>
<feature type="transmembrane region" description="Helical" evidence="1">
    <location>
        <begin position="222"/>
        <end position="239"/>
    </location>
</feature>
<dbReference type="AlphaFoldDB" id="A0A916XW55"/>
<feature type="transmembrane region" description="Helical" evidence="1">
    <location>
        <begin position="182"/>
        <end position="202"/>
    </location>
</feature>
<evidence type="ECO:0008006" key="4">
    <source>
        <dbReference type="Google" id="ProtNLM"/>
    </source>
</evidence>
<comment type="caution">
    <text evidence="2">The sequence shown here is derived from an EMBL/GenBank/DDBJ whole genome shotgun (WGS) entry which is preliminary data.</text>
</comment>
<evidence type="ECO:0000313" key="2">
    <source>
        <dbReference type="EMBL" id="GGD14418.1"/>
    </source>
</evidence>
<evidence type="ECO:0000313" key="3">
    <source>
        <dbReference type="Proteomes" id="UP000613160"/>
    </source>
</evidence>
<feature type="transmembrane region" description="Helical" evidence="1">
    <location>
        <begin position="278"/>
        <end position="303"/>
    </location>
</feature>
<keyword evidence="1" id="KW-1133">Transmembrane helix</keyword>
<sequence length="316" mass="32372">MKFSAILIGLAAGLASALLFAGLILQSPTAVGLSLAAPIPILIASLGWGSRIGFIAALTASIALAGVTGFAGSGLILFATMALPSAIVGHLAGLARPKENPEPGVEGPLAYDWYPLDRILFAIAGIASLACLFIGWMFGYDAAEIGPELATALGEQMGATVDPAMQQQVQTLARLIVQMVPFIQPALLVITLVAGLHLAAILTRLSGRLDRPRDDIPSSATLPGFAVSIFALAVAGCFVPGTLSVIASVVAGAFGTAFTLVGLASLHRRTRGAKQRALLLIGAYGAIVLLTFPLLAATAIGIFETARSAARDRAPR</sequence>
<feature type="transmembrane region" description="Helical" evidence="1">
    <location>
        <begin position="52"/>
        <end position="78"/>
    </location>
</feature>
<feature type="transmembrane region" description="Helical" evidence="1">
    <location>
        <begin position="119"/>
        <end position="139"/>
    </location>
</feature>
<protein>
    <recommendedName>
        <fullName evidence="4">DUF2232 domain-containing protein</fullName>
    </recommendedName>
</protein>
<accession>A0A916XW55</accession>
<reference evidence="2" key="1">
    <citation type="journal article" date="2014" name="Int. J. Syst. Evol. Microbiol.">
        <title>Complete genome sequence of Corynebacterium casei LMG S-19264T (=DSM 44701T), isolated from a smear-ripened cheese.</title>
        <authorList>
            <consortium name="US DOE Joint Genome Institute (JGI-PGF)"/>
            <person name="Walter F."/>
            <person name="Albersmeier A."/>
            <person name="Kalinowski J."/>
            <person name="Ruckert C."/>
        </authorList>
    </citation>
    <scope>NUCLEOTIDE SEQUENCE</scope>
    <source>
        <strain evidence="2">CGMCC 1.15493</strain>
    </source>
</reference>
<dbReference type="RefSeq" id="WP_188850104.1">
    <property type="nucleotide sequence ID" value="NZ_BMJJ01000003.1"/>
</dbReference>
<dbReference type="Proteomes" id="UP000613160">
    <property type="component" value="Unassembled WGS sequence"/>
</dbReference>
<keyword evidence="3" id="KW-1185">Reference proteome</keyword>
<evidence type="ECO:0000256" key="1">
    <source>
        <dbReference type="SAM" id="Phobius"/>
    </source>
</evidence>
<name>A0A916XW55_9HYPH</name>
<reference evidence="2" key="2">
    <citation type="submission" date="2020-09" db="EMBL/GenBank/DDBJ databases">
        <authorList>
            <person name="Sun Q."/>
            <person name="Zhou Y."/>
        </authorList>
    </citation>
    <scope>NUCLEOTIDE SEQUENCE</scope>
    <source>
        <strain evidence="2">CGMCC 1.15493</strain>
    </source>
</reference>